<evidence type="ECO:0000313" key="3">
    <source>
        <dbReference type="Proteomes" id="UP000250043"/>
    </source>
</evidence>
<evidence type="ECO:0000313" key="2">
    <source>
        <dbReference type="EMBL" id="OCH84195.1"/>
    </source>
</evidence>
<organism evidence="2 3">
    <name type="scientific">Obba rivulosa</name>
    <dbReference type="NCBI Taxonomy" id="1052685"/>
    <lineage>
        <taxon>Eukaryota</taxon>
        <taxon>Fungi</taxon>
        <taxon>Dikarya</taxon>
        <taxon>Basidiomycota</taxon>
        <taxon>Agaricomycotina</taxon>
        <taxon>Agaricomycetes</taxon>
        <taxon>Polyporales</taxon>
        <taxon>Gelatoporiaceae</taxon>
        <taxon>Obba</taxon>
    </lineage>
</organism>
<dbReference type="EMBL" id="KV722709">
    <property type="protein sequence ID" value="OCH84195.1"/>
    <property type="molecule type" value="Genomic_DNA"/>
</dbReference>
<sequence length="303" mass="33514">MSSYSKGKTCEEMPASVPTLTPLRPSSTVQSSPLSGGGSATPLSLIHLQRSPIPRLPTQFGILGSAPSTPMPSSSIASPVGTHFSSAPIHMPFSIPAATTHNAVRYYGTAVKNLIDRLQLSAAVHNLCWMIEGSCPTQQWEFAVCEKGGMSVELAYEIVVAMKVDSAASKRHRAPVLSQERCKEIAHQNQDKRNRINADLAEWYQDTVALLQHLSQKYGKKPGHYLNMMFSGANKMGKKRKTNLYNAWGHHIAKRAQEDNNVLRKLLALEKENRDAFDKLSDEKKAELIQELDKEKEARTTGY</sequence>
<evidence type="ECO:0000256" key="1">
    <source>
        <dbReference type="SAM" id="MobiDB-lite"/>
    </source>
</evidence>
<accession>A0A8E2AS36</accession>
<dbReference type="AlphaFoldDB" id="A0A8E2AS36"/>
<keyword evidence="3" id="KW-1185">Reference proteome</keyword>
<name>A0A8E2AS36_9APHY</name>
<reference evidence="2 3" key="1">
    <citation type="submission" date="2016-07" db="EMBL/GenBank/DDBJ databases">
        <title>Draft genome of the white-rot fungus Obba rivulosa 3A-2.</title>
        <authorList>
            <consortium name="DOE Joint Genome Institute"/>
            <person name="Miettinen O."/>
            <person name="Riley R."/>
            <person name="Acob R."/>
            <person name="Barry K."/>
            <person name="Cullen D."/>
            <person name="De Vries R."/>
            <person name="Hainaut M."/>
            <person name="Hatakka A."/>
            <person name="Henrissat B."/>
            <person name="Hilden K."/>
            <person name="Kuo R."/>
            <person name="Labutti K."/>
            <person name="Lipzen A."/>
            <person name="Makela M.R."/>
            <person name="Sandor L."/>
            <person name="Spatafora J.W."/>
            <person name="Grigoriev I.V."/>
            <person name="Hibbett D.S."/>
        </authorList>
    </citation>
    <scope>NUCLEOTIDE SEQUENCE [LARGE SCALE GENOMIC DNA]</scope>
    <source>
        <strain evidence="2 3">3A-2</strain>
    </source>
</reference>
<feature type="region of interest" description="Disordered" evidence="1">
    <location>
        <begin position="1"/>
        <end position="38"/>
    </location>
</feature>
<feature type="compositionally biased region" description="Polar residues" evidence="1">
    <location>
        <begin position="24"/>
        <end position="34"/>
    </location>
</feature>
<protein>
    <submittedName>
        <fullName evidence="2">Uncharacterized protein</fullName>
    </submittedName>
</protein>
<gene>
    <name evidence="2" type="ORF">OBBRIDRAFT_839893</name>
</gene>
<dbReference type="OrthoDB" id="2803164at2759"/>
<proteinExistence type="predicted"/>
<dbReference type="Proteomes" id="UP000250043">
    <property type="component" value="Unassembled WGS sequence"/>
</dbReference>